<dbReference type="Gene3D" id="6.10.140.2220">
    <property type="match status" value="1"/>
</dbReference>
<dbReference type="AlphaFoldDB" id="A0AAD7HW38"/>
<keyword evidence="1" id="KW-0479">Metal-binding</keyword>
<evidence type="ECO:0000313" key="6">
    <source>
        <dbReference type="EMBL" id="KAJ7729786.1"/>
    </source>
</evidence>
<accession>A0AAD7HW38</accession>
<dbReference type="Pfam" id="PF01753">
    <property type="entry name" value="zf-MYND"/>
    <property type="match status" value="1"/>
</dbReference>
<proteinExistence type="predicted"/>
<dbReference type="PROSITE" id="PS50865">
    <property type="entry name" value="ZF_MYND_2"/>
    <property type="match status" value="1"/>
</dbReference>
<evidence type="ECO:0000256" key="4">
    <source>
        <dbReference type="PROSITE-ProRule" id="PRU00134"/>
    </source>
</evidence>
<evidence type="ECO:0000313" key="7">
    <source>
        <dbReference type="Proteomes" id="UP001215598"/>
    </source>
</evidence>
<dbReference type="Gene3D" id="1.25.40.20">
    <property type="entry name" value="Ankyrin repeat-containing domain"/>
    <property type="match status" value="1"/>
</dbReference>
<protein>
    <recommendedName>
        <fullName evidence="5">MYND-type domain-containing protein</fullName>
    </recommendedName>
</protein>
<sequence length="342" mass="37679">MNSAQKAQFQGMLDGQKGVGRSLSELMETNETLKGAESQRLRSFFTSNSMEPGRDLDEYGHILAMGDLEAVKADFEERVARHALLAAGSRAGPSTDAAAVPLTPEAAAAQEIYALCWGPTLVPVYNLLGLLRIIFPEYGREHLAIARFLIETAKVPMDKGDLSGTRALSHAFSTKPAFDFEYAQLLYDAGGDVNHRNRYGGTVAHEIILIWTPKDLTVVARSTQAFKWFLEHGGSVDIADGDGMTVRHLAKRLASSIPSLNKLVAETDRKRKGLERTPNGCCGLCGRQDPDMRRCGRCKATRYCDPSVRDCQKLDWPHHKKNCVKVMEPGDTYSFLGNKFTA</sequence>
<dbReference type="InterPro" id="IPR002893">
    <property type="entry name" value="Znf_MYND"/>
</dbReference>
<evidence type="ECO:0000259" key="5">
    <source>
        <dbReference type="PROSITE" id="PS50865"/>
    </source>
</evidence>
<name>A0AAD7HW38_9AGAR</name>
<evidence type="ECO:0000256" key="2">
    <source>
        <dbReference type="ARBA" id="ARBA00022771"/>
    </source>
</evidence>
<organism evidence="6 7">
    <name type="scientific">Mycena metata</name>
    <dbReference type="NCBI Taxonomy" id="1033252"/>
    <lineage>
        <taxon>Eukaryota</taxon>
        <taxon>Fungi</taxon>
        <taxon>Dikarya</taxon>
        <taxon>Basidiomycota</taxon>
        <taxon>Agaricomycotina</taxon>
        <taxon>Agaricomycetes</taxon>
        <taxon>Agaricomycetidae</taxon>
        <taxon>Agaricales</taxon>
        <taxon>Marasmiineae</taxon>
        <taxon>Mycenaceae</taxon>
        <taxon>Mycena</taxon>
    </lineage>
</organism>
<dbReference type="SUPFAM" id="SSF144232">
    <property type="entry name" value="HIT/MYND zinc finger-like"/>
    <property type="match status" value="1"/>
</dbReference>
<dbReference type="SUPFAM" id="SSF48403">
    <property type="entry name" value="Ankyrin repeat"/>
    <property type="match status" value="1"/>
</dbReference>
<keyword evidence="2 4" id="KW-0863">Zinc-finger</keyword>
<dbReference type="InterPro" id="IPR036770">
    <property type="entry name" value="Ankyrin_rpt-contain_sf"/>
</dbReference>
<keyword evidence="3" id="KW-0862">Zinc</keyword>
<dbReference type="EMBL" id="JARKIB010000163">
    <property type="protein sequence ID" value="KAJ7729786.1"/>
    <property type="molecule type" value="Genomic_DNA"/>
</dbReference>
<comment type="caution">
    <text evidence="6">The sequence shown here is derived from an EMBL/GenBank/DDBJ whole genome shotgun (WGS) entry which is preliminary data.</text>
</comment>
<evidence type="ECO:0000256" key="3">
    <source>
        <dbReference type="ARBA" id="ARBA00022833"/>
    </source>
</evidence>
<dbReference type="Proteomes" id="UP001215598">
    <property type="component" value="Unassembled WGS sequence"/>
</dbReference>
<gene>
    <name evidence="6" type="ORF">B0H16DRAFT_1428114</name>
</gene>
<reference evidence="6" key="1">
    <citation type="submission" date="2023-03" db="EMBL/GenBank/DDBJ databases">
        <title>Massive genome expansion in bonnet fungi (Mycena s.s.) driven by repeated elements and novel gene families across ecological guilds.</title>
        <authorList>
            <consortium name="Lawrence Berkeley National Laboratory"/>
            <person name="Harder C.B."/>
            <person name="Miyauchi S."/>
            <person name="Viragh M."/>
            <person name="Kuo A."/>
            <person name="Thoen E."/>
            <person name="Andreopoulos B."/>
            <person name="Lu D."/>
            <person name="Skrede I."/>
            <person name="Drula E."/>
            <person name="Henrissat B."/>
            <person name="Morin E."/>
            <person name="Kohler A."/>
            <person name="Barry K."/>
            <person name="LaButti K."/>
            <person name="Morin E."/>
            <person name="Salamov A."/>
            <person name="Lipzen A."/>
            <person name="Mereny Z."/>
            <person name="Hegedus B."/>
            <person name="Baldrian P."/>
            <person name="Stursova M."/>
            <person name="Weitz H."/>
            <person name="Taylor A."/>
            <person name="Grigoriev I.V."/>
            <person name="Nagy L.G."/>
            <person name="Martin F."/>
            <person name="Kauserud H."/>
        </authorList>
    </citation>
    <scope>NUCLEOTIDE SEQUENCE</scope>
    <source>
        <strain evidence="6">CBHHK182m</strain>
    </source>
</reference>
<feature type="domain" description="MYND-type" evidence="5">
    <location>
        <begin position="282"/>
        <end position="323"/>
    </location>
</feature>
<keyword evidence="7" id="KW-1185">Reference proteome</keyword>
<dbReference type="GO" id="GO:0008270">
    <property type="term" value="F:zinc ion binding"/>
    <property type="evidence" value="ECO:0007669"/>
    <property type="project" value="UniProtKB-KW"/>
</dbReference>
<evidence type="ECO:0000256" key="1">
    <source>
        <dbReference type="ARBA" id="ARBA00022723"/>
    </source>
</evidence>